<proteinExistence type="predicted"/>
<gene>
    <name evidence="1" type="ORF">SVIM_LOCUS506003</name>
</gene>
<reference evidence="1" key="1">
    <citation type="submission" date="2019-03" db="EMBL/GenBank/DDBJ databases">
        <authorList>
            <person name="Mank J."/>
            <person name="Almeida P."/>
        </authorList>
    </citation>
    <scope>NUCLEOTIDE SEQUENCE</scope>
    <source>
        <strain evidence="1">78183</strain>
    </source>
</reference>
<name>A0A6N2NEW8_SALVM</name>
<accession>A0A6N2NEW8</accession>
<dbReference type="GO" id="GO:0046556">
    <property type="term" value="F:alpha-L-arabinofuranosidase activity"/>
    <property type="evidence" value="ECO:0007669"/>
    <property type="project" value="TreeGrafter"/>
</dbReference>
<sequence length="138" mass="15934">MCFHTLHENSRRLLFLHCSDIGSPSPLLMNCNDRRWTPDTIAFNLSKHCGTLNYRVRKFFIEFNGATLFDAKLQTNSSTLVSSAITRQNSNGETYRKLKRNMLLLVDIRYRHLKSSCKSFCLIFSAKFLLSGKCIFSL</sequence>
<dbReference type="PANTHER" id="PTHR31776">
    <property type="entry name" value="ALPHA-L-ARABINOFURANOSIDASE 1"/>
    <property type="match status" value="1"/>
</dbReference>
<dbReference type="InterPro" id="IPR051563">
    <property type="entry name" value="Glycosyl_Hydrolase_51"/>
</dbReference>
<dbReference type="AlphaFoldDB" id="A0A6N2NEW8"/>
<evidence type="ECO:0000313" key="1">
    <source>
        <dbReference type="EMBL" id="VFU65787.1"/>
    </source>
</evidence>
<organism evidence="1">
    <name type="scientific">Salix viminalis</name>
    <name type="common">Common osier</name>
    <name type="synonym">Basket willow</name>
    <dbReference type="NCBI Taxonomy" id="40686"/>
    <lineage>
        <taxon>Eukaryota</taxon>
        <taxon>Viridiplantae</taxon>
        <taxon>Streptophyta</taxon>
        <taxon>Embryophyta</taxon>
        <taxon>Tracheophyta</taxon>
        <taxon>Spermatophyta</taxon>
        <taxon>Magnoliopsida</taxon>
        <taxon>eudicotyledons</taxon>
        <taxon>Gunneridae</taxon>
        <taxon>Pentapetalae</taxon>
        <taxon>rosids</taxon>
        <taxon>fabids</taxon>
        <taxon>Malpighiales</taxon>
        <taxon>Salicaceae</taxon>
        <taxon>Saliceae</taxon>
        <taxon>Salix</taxon>
    </lineage>
</organism>
<dbReference type="PANTHER" id="PTHR31776:SF0">
    <property type="entry name" value="ALPHA-L-ARABINOFURANOSIDASE 1"/>
    <property type="match status" value="1"/>
</dbReference>
<protein>
    <submittedName>
        <fullName evidence="1">Uncharacterized protein</fullName>
    </submittedName>
</protein>
<dbReference type="EMBL" id="CAADRP010002307">
    <property type="protein sequence ID" value="VFU65787.1"/>
    <property type="molecule type" value="Genomic_DNA"/>
</dbReference>